<proteinExistence type="predicted"/>
<dbReference type="AlphaFoldDB" id="F2L0V1"/>
<dbReference type="GeneID" id="10360817"/>
<accession>F2L0V1</accession>
<evidence type="ECO:0000313" key="1">
    <source>
        <dbReference type="EMBL" id="AEA12766.1"/>
    </source>
</evidence>
<organism evidence="1 2">
    <name type="scientific">Thermoproteus uzoniensis (strain 768-20)</name>
    <dbReference type="NCBI Taxonomy" id="999630"/>
    <lineage>
        <taxon>Archaea</taxon>
        <taxon>Thermoproteota</taxon>
        <taxon>Thermoprotei</taxon>
        <taxon>Thermoproteales</taxon>
        <taxon>Thermoproteaceae</taxon>
        <taxon>Thermoproteus</taxon>
    </lineage>
</organism>
<gene>
    <name evidence="1" type="ordered locus">TUZN_1290</name>
</gene>
<dbReference type="OrthoDB" id="27067at2157"/>
<name>F2L0V1_THEU7</name>
<protein>
    <submittedName>
        <fullName evidence="1">Uncharacterized protein</fullName>
    </submittedName>
</protein>
<reference evidence="1 2" key="1">
    <citation type="journal article" date="2011" name="J. Bacteriol.">
        <title>Complete genome sequence of the thermoacidophilic crenarchaeon Thermoproteus uzoniensis 768-20.</title>
        <authorList>
            <person name="Mardanov A.V."/>
            <person name="Gumerov V.M."/>
            <person name="Beletsky A.V."/>
            <person name="Prokofeva M.I."/>
            <person name="Bonch-Osmolovskaya E.A."/>
            <person name="Ravin N.V."/>
            <person name="Skryabin K.G."/>
        </authorList>
    </citation>
    <scope>NUCLEOTIDE SEQUENCE [LARGE SCALE GENOMIC DNA]</scope>
    <source>
        <strain evidence="1 2">768-20</strain>
    </source>
</reference>
<dbReference type="EMBL" id="CP002590">
    <property type="protein sequence ID" value="AEA12766.1"/>
    <property type="molecule type" value="Genomic_DNA"/>
</dbReference>
<dbReference type="KEGG" id="tuz:TUZN_1290"/>
<reference key="2">
    <citation type="submission" date="2011-03" db="EMBL/GenBank/DDBJ databases">
        <title>Complete genome sequence of the thermoacidophilic crenarchaeon Thermoproteus uzoniensis 768-20.</title>
        <authorList>
            <person name="Mardanov A.V."/>
            <person name="Gumerov V.M."/>
            <person name="Beletsky A.V."/>
            <person name="Prokofeva M.I."/>
            <person name="Bonch-Osmolovskaya E.A."/>
            <person name="Ravin N.V."/>
            <person name="Skryabin K.G."/>
        </authorList>
    </citation>
    <scope>NUCLEOTIDE SEQUENCE</scope>
    <source>
        <strain>768-20</strain>
    </source>
</reference>
<dbReference type="HOGENOM" id="CLU_1493053_0_0_2"/>
<dbReference type="eggNOG" id="arCOG05434">
    <property type="taxonomic scope" value="Archaea"/>
</dbReference>
<evidence type="ECO:0000313" key="2">
    <source>
        <dbReference type="Proteomes" id="UP000008138"/>
    </source>
</evidence>
<dbReference type="Proteomes" id="UP000008138">
    <property type="component" value="Chromosome"/>
</dbReference>
<sequence>MDVVLLLHGSRDPRYKESVRAFAERLGVRYAFLNELTRPSEAFYVPLFVAGGGDYRRAAALAGSSVPPLARWPGFGDYLRSLNADIYIFHGGDDEEYISDVKSLGLPYVFLEGEPSIQPSSCRDLAAPVVLTRGIIYDRIEAAWRDAGCRGELLPPLFEQEGFVDYFSQALSRLLPHAGGNT</sequence>
<dbReference type="SUPFAM" id="SSF53800">
    <property type="entry name" value="Chelatase"/>
    <property type="match status" value="1"/>
</dbReference>
<dbReference type="RefSeq" id="WP_013680102.1">
    <property type="nucleotide sequence ID" value="NC_015315.1"/>
</dbReference>
<keyword evidence="2" id="KW-1185">Reference proteome</keyword>